<reference evidence="10" key="1">
    <citation type="submission" date="2021-09" db="EMBL/GenBank/DDBJ databases">
        <title>The genome of Mauremys mutica provides insights into the evolution of semi-aquatic lifestyle.</title>
        <authorList>
            <person name="Gong S."/>
            <person name="Gao Y."/>
        </authorList>
    </citation>
    <scope>NUCLEOTIDE SEQUENCE</scope>
    <source>
        <strain evidence="10">MM-2020</strain>
        <tissue evidence="10">Muscle</tissue>
    </source>
</reference>
<comment type="subcellular location">
    <subcellularLocation>
        <location evidence="1">Cell membrane</location>
        <topology evidence="1">Lipid-anchor</topology>
        <topology evidence="1">GPI-anchor</topology>
    </subcellularLocation>
</comment>
<evidence type="ECO:0000256" key="4">
    <source>
        <dbReference type="ARBA" id="ARBA00022729"/>
    </source>
</evidence>
<dbReference type="Gene3D" id="2.10.60.10">
    <property type="entry name" value="CD59"/>
    <property type="match status" value="1"/>
</dbReference>
<feature type="domain" description="UPAR/Ly6" evidence="9">
    <location>
        <begin position="103"/>
        <end position="184"/>
    </location>
</feature>
<dbReference type="InterPro" id="IPR045860">
    <property type="entry name" value="Snake_toxin-like_sf"/>
</dbReference>
<protein>
    <recommendedName>
        <fullName evidence="9">UPAR/Ly6 domain-containing protein</fullName>
    </recommendedName>
</protein>
<evidence type="ECO:0000313" key="10">
    <source>
        <dbReference type="EMBL" id="KAH1180031.1"/>
    </source>
</evidence>
<dbReference type="GO" id="GO:0005886">
    <property type="term" value="C:plasma membrane"/>
    <property type="evidence" value="ECO:0007669"/>
    <property type="project" value="UniProtKB-SubCell"/>
</dbReference>
<dbReference type="Proteomes" id="UP000827986">
    <property type="component" value="Unassembled WGS sequence"/>
</dbReference>
<dbReference type="EMBL" id="JAHDVG010000471">
    <property type="protein sequence ID" value="KAH1180031.1"/>
    <property type="molecule type" value="Genomic_DNA"/>
</dbReference>
<keyword evidence="2" id="KW-1003">Cell membrane</keyword>
<dbReference type="GO" id="GO:0098552">
    <property type="term" value="C:side of membrane"/>
    <property type="evidence" value="ECO:0007669"/>
    <property type="project" value="UniProtKB-KW"/>
</dbReference>
<dbReference type="AlphaFoldDB" id="A0A9D4B4C9"/>
<evidence type="ECO:0000313" key="11">
    <source>
        <dbReference type="Proteomes" id="UP000827986"/>
    </source>
</evidence>
<keyword evidence="5" id="KW-0472">Membrane</keyword>
<accession>A0A9D4B4C9</accession>
<evidence type="ECO:0000256" key="2">
    <source>
        <dbReference type="ARBA" id="ARBA00022475"/>
    </source>
</evidence>
<evidence type="ECO:0000256" key="3">
    <source>
        <dbReference type="ARBA" id="ARBA00022622"/>
    </source>
</evidence>
<sequence length="305" mass="31698">MPSSPGTVTDAQDDQPLGTDVLRRPAGATALECHSCVERSDGGCSPEKMKTISPGTNDKGVDLHGILAFSQVHNCNSSRCNSRLDIRAMALQPMGNESARVPNGLECYSCQGNEACSPGNATVVKCYDGYQGCFHGNVTMRVGNFSLSRPLKGCVQNKDCTKEARGSAAVNLVGSCCSGHLCNEDLANKTFFAPKIPPLEVMPGHGANATANATATATVTAMVAAATTVTAAARVTAAATPLPPDHRDHEDHENHEDLIRDDHHITTAGERRNNPGVKLPSGGKGGAAGLSASAWLVLLGSALLL</sequence>
<dbReference type="Pfam" id="PF00021">
    <property type="entry name" value="UPAR_LY6"/>
    <property type="match status" value="1"/>
</dbReference>
<keyword evidence="4" id="KW-0732">Signal</keyword>
<dbReference type="CDD" id="cd23563">
    <property type="entry name" value="TFP_LU_ECD_LYPD3_rpt2"/>
    <property type="match status" value="1"/>
</dbReference>
<dbReference type="PANTHER" id="PTHR10624">
    <property type="entry name" value="UROKINASE PLASMINOGEN ACTIVATOR SURFACE RECEPTOR-RELATED"/>
    <property type="match status" value="1"/>
</dbReference>
<dbReference type="InterPro" id="IPR016054">
    <property type="entry name" value="LY6_UPA_recep-like"/>
</dbReference>
<dbReference type="SUPFAM" id="SSF57302">
    <property type="entry name" value="Snake toxin-like"/>
    <property type="match status" value="2"/>
</dbReference>
<organism evidence="10 11">
    <name type="scientific">Mauremys mutica</name>
    <name type="common">yellowpond turtle</name>
    <dbReference type="NCBI Taxonomy" id="74926"/>
    <lineage>
        <taxon>Eukaryota</taxon>
        <taxon>Metazoa</taxon>
        <taxon>Chordata</taxon>
        <taxon>Craniata</taxon>
        <taxon>Vertebrata</taxon>
        <taxon>Euteleostomi</taxon>
        <taxon>Archelosauria</taxon>
        <taxon>Testudinata</taxon>
        <taxon>Testudines</taxon>
        <taxon>Cryptodira</taxon>
        <taxon>Durocryptodira</taxon>
        <taxon>Testudinoidea</taxon>
        <taxon>Geoemydidae</taxon>
        <taxon>Geoemydinae</taxon>
        <taxon>Mauremys</taxon>
    </lineage>
</organism>
<evidence type="ECO:0000256" key="5">
    <source>
        <dbReference type="ARBA" id="ARBA00023136"/>
    </source>
</evidence>
<dbReference type="GO" id="GO:0030154">
    <property type="term" value="P:cell differentiation"/>
    <property type="evidence" value="ECO:0007669"/>
    <property type="project" value="UniProtKB-ARBA"/>
</dbReference>
<comment type="caution">
    <text evidence="10">The sequence shown here is derived from an EMBL/GenBank/DDBJ whole genome shotgun (WGS) entry which is preliminary data.</text>
</comment>
<evidence type="ECO:0000256" key="1">
    <source>
        <dbReference type="ARBA" id="ARBA00004609"/>
    </source>
</evidence>
<dbReference type="PANTHER" id="PTHR10624:SF8">
    <property type="entry name" value="LY6_PLAUR DOMAIN-CONTAINING PROTEIN 3"/>
    <property type="match status" value="1"/>
</dbReference>
<evidence type="ECO:0000256" key="6">
    <source>
        <dbReference type="ARBA" id="ARBA00023180"/>
    </source>
</evidence>
<evidence type="ECO:0000256" key="7">
    <source>
        <dbReference type="ARBA" id="ARBA00023288"/>
    </source>
</evidence>
<feature type="region of interest" description="Disordered" evidence="8">
    <location>
        <begin position="265"/>
        <end position="284"/>
    </location>
</feature>
<evidence type="ECO:0000256" key="8">
    <source>
        <dbReference type="SAM" id="MobiDB-lite"/>
    </source>
</evidence>
<keyword evidence="3" id="KW-0336">GPI-anchor</keyword>
<gene>
    <name evidence="10" type="ORF">KIL84_006081</name>
</gene>
<keyword evidence="6" id="KW-0325">Glycoprotein</keyword>
<keyword evidence="11" id="KW-1185">Reference proteome</keyword>
<feature type="compositionally biased region" description="Polar residues" evidence="8">
    <location>
        <begin position="1"/>
        <end position="10"/>
    </location>
</feature>
<proteinExistence type="predicted"/>
<keyword evidence="7" id="KW-0449">Lipoprotein</keyword>
<evidence type="ECO:0000259" key="9">
    <source>
        <dbReference type="Pfam" id="PF00021"/>
    </source>
</evidence>
<feature type="region of interest" description="Disordered" evidence="8">
    <location>
        <begin position="1"/>
        <end position="21"/>
    </location>
</feature>
<name>A0A9D4B4C9_9SAUR</name>